<gene>
    <name evidence="1" type="ORF">GP644_12835</name>
</gene>
<dbReference type="Proteomes" id="UP000441586">
    <property type="component" value="Unassembled WGS sequence"/>
</dbReference>
<sequence length="174" mass="19244">MIVSRGGTGVDTARYQHYEILRMGDVTVVRDRVDAAYGVENFVFADQSVDVHAITQFNALGYIASHGDLMNILGADIAAGLSHYLISGAAEGRTVIFDASTYLASPPICGKAMRQSPQPKSAVRREICKQAAQRRNFWRVWMVPIRWLAAPVTTYWPVGRVWICSYSRTGSAMT</sequence>
<dbReference type="RefSeq" id="WP_245227178.1">
    <property type="nucleotide sequence ID" value="NZ_WSFO01000007.1"/>
</dbReference>
<accession>A0A6A4RFI2</accession>
<dbReference type="AlphaFoldDB" id="A0A6A4RFI2"/>
<name>A0A6A4RFI2_9RHOB</name>
<organism evidence="1 2">
    <name type="scientific">Parasedimentitalea maritima</name>
    <dbReference type="NCBI Taxonomy" id="2578117"/>
    <lineage>
        <taxon>Bacteria</taxon>
        <taxon>Pseudomonadati</taxon>
        <taxon>Pseudomonadota</taxon>
        <taxon>Alphaproteobacteria</taxon>
        <taxon>Rhodobacterales</taxon>
        <taxon>Paracoccaceae</taxon>
        <taxon>Parasedimentitalea</taxon>
    </lineage>
</organism>
<evidence type="ECO:0000313" key="2">
    <source>
        <dbReference type="Proteomes" id="UP000441586"/>
    </source>
</evidence>
<protein>
    <submittedName>
        <fullName evidence="1">Uncharacterized protein</fullName>
    </submittedName>
</protein>
<reference evidence="1 2" key="1">
    <citation type="submission" date="2019-12" db="EMBL/GenBank/DDBJ databases">
        <authorList>
            <person name="Zhang Y.-J."/>
        </authorList>
    </citation>
    <scope>NUCLEOTIDE SEQUENCE [LARGE SCALE GENOMIC DNA]</scope>
    <source>
        <strain evidence="1 2">H18S-6</strain>
    </source>
</reference>
<proteinExistence type="predicted"/>
<comment type="caution">
    <text evidence="1">The sequence shown here is derived from an EMBL/GenBank/DDBJ whole genome shotgun (WGS) entry which is preliminary data.</text>
</comment>
<evidence type="ECO:0000313" key="1">
    <source>
        <dbReference type="EMBL" id="KAE9629297.1"/>
    </source>
</evidence>
<dbReference type="EMBL" id="WSFO01000007">
    <property type="protein sequence ID" value="KAE9629297.1"/>
    <property type="molecule type" value="Genomic_DNA"/>
</dbReference>